<proteinExistence type="predicted"/>
<feature type="transmembrane region" description="Helical" evidence="1">
    <location>
        <begin position="203"/>
        <end position="226"/>
    </location>
</feature>
<keyword evidence="3" id="KW-1185">Reference proteome</keyword>
<feature type="transmembrane region" description="Helical" evidence="1">
    <location>
        <begin position="63"/>
        <end position="82"/>
    </location>
</feature>
<dbReference type="InterPro" id="IPR056918">
    <property type="entry name" value="8xMP"/>
</dbReference>
<keyword evidence="1" id="KW-0472">Membrane</keyword>
<reference evidence="2" key="1">
    <citation type="submission" date="2018-11" db="EMBL/GenBank/DDBJ databases">
        <title>FDA dAtabase for Regulatory Grade micrObial Sequences (FDA-ARGOS): Supporting development and validation of Infectious Disease Dx tests.</title>
        <authorList>
            <person name="Bliska J."/>
            <person name="Cleland M.-M."/>
            <person name="Tallon L."/>
            <person name="Sadzewicz L."/>
            <person name="Zhao X."/>
            <person name="Vavikolanu K."/>
            <person name="Mehta A."/>
            <person name="Aluvathingal J."/>
            <person name="Nadendla S."/>
            <person name="Yan Y."/>
            <person name="Sichtig H."/>
        </authorList>
    </citation>
    <scope>NUCLEOTIDE SEQUENCE [LARGE SCALE GENOMIC DNA]</scope>
    <source>
        <strain evidence="2">FDAARGOS_581</strain>
    </source>
</reference>
<dbReference type="RefSeq" id="WP_050128109.1">
    <property type="nucleotide sequence ID" value="NZ_CIKF01000002.1"/>
</dbReference>
<dbReference type="Pfam" id="PF24838">
    <property type="entry name" value="8xMP"/>
    <property type="match status" value="1"/>
</dbReference>
<feature type="transmembrane region" description="Helical" evidence="1">
    <location>
        <begin position="161"/>
        <end position="183"/>
    </location>
</feature>
<evidence type="ECO:0000313" key="3">
    <source>
        <dbReference type="Proteomes" id="UP000268669"/>
    </source>
</evidence>
<protein>
    <submittedName>
        <fullName evidence="2">Uncharacterized protein</fullName>
    </submittedName>
</protein>
<evidence type="ECO:0000256" key="1">
    <source>
        <dbReference type="SAM" id="Phobius"/>
    </source>
</evidence>
<keyword evidence="1" id="KW-1133">Transmembrane helix</keyword>
<gene>
    <name evidence="2" type="ORF">EGX47_03300</name>
</gene>
<feature type="transmembrane region" description="Helical" evidence="1">
    <location>
        <begin position="94"/>
        <end position="112"/>
    </location>
</feature>
<sequence length="252" mass="29305">MSNHSRIKKPVKITDDSHKTYFEKLLGVNNGCLKKEHLVKIEKALEKAHDIRKFEIDMYWKRAAYFWAFIVVIAGAYGFTLFGNTGASIKKISIEVFLCIIGYIFSFSFYCVNRGSKYWQNNWEKHVDILEYYVTGNLYKMPISDRKNSYERYSVSKANQLLSVVICICWCMAAIFSIIVFMSKKVEIINKISYFLGDDYKSSFAVFCSVFLVLQFCITVSLLMMWKIKSSESKNIDVVVGERKITRISEKN</sequence>
<evidence type="ECO:0000313" key="2">
    <source>
        <dbReference type="EMBL" id="AYW90455.1"/>
    </source>
</evidence>
<accession>A0ABN5R386</accession>
<name>A0ABN5R386_YERPU</name>
<dbReference type="Proteomes" id="UP000268669">
    <property type="component" value="Chromosome"/>
</dbReference>
<dbReference type="EMBL" id="CP033713">
    <property type="protein sequence ID" value="AYW90455.1"/>
    <property type="molecule type" value="Genomic_DNA"/>
</dbReference>
<keyword evidence="1" id="KW-0812">Transmembrane</keyword>
<organism evidence="2 3">
    <name type="scientific">Yersinia pseudotuberculosis</name>
    <dbReference type="NCBI Taxonomy" id="633"/>
    <lineage>
        <taxon>Bacteria</taxon>
        <taxon>Pseudomonadati</taxon>
        <taxon>Pseudomonadota</taxon>
        <taxon>Gammaproteobacteria</taxon>
        <taxon>Enterobacterales</taxon>
        <taxon>Yersiniaceae</taxon>
        <taxon>Yersinia</taxon>
    </lineage>
</organism>